<dbReference type="PANTHER" id="PTHR14145">
    <property type="entry name" value="26S PROTESOME SUBUNIT 6"/>
    <property type="match status" value="1"/>
</dbReference>
<dbReference type="GO" id="GO:0008541">
    <property type="term" value="C:proteasome regulatory particle, lid subcomplex"/>
    <property type="evidence" value="ECO:0007669"/>
    <property type="project" value="UniProtKB-ARBA"/>
</dbReference>
<dbReference type="InterPro" id="IPR045135">
    <property type="entry name" value="Rpn7_N"/>
</dbReference>
<sequence length="332" mass="37097">MAEETVLPIPNLALPQNLFVLSTPSLGHLHDKARTDLLAGIRADEMGPWYKNILSSNTTLGLADDAALLGELEVRNTEELGKLDERLEEARKREGETEISEALKARANYLTRIGDKDKALEAQTLALDKTPGLGSRIDIVLTIVRIGFFFADNALITAYMQKAEKLIDEGGDWDRRNRLKVYTALHLISIRQFKPAADLFLDALSTFTATELISFNDLVAMAVISGTLTLSRPDLKKRVISAPEVNQVVPELPVLAELYKNLYESHYDKFFKALATLEQTILLPSRILNPHARHYLREMRILAYTQLLESYRSLTLTSLSAAFGVGEGFVDR</sequence>
<organism evidence="5 6">
    <name type="scientific">Coprinopsis marcescibilis</name>
    <name type="common">Agaric fungus</name>
    <name type="synonym">Psathyrella marcescibilis</name>
    <dbReference type="NCBI Taxonomy" id="230819"/>
    <lineage>
        <taxon>Eukaryota</taxon>
        <taxon>Fungi</taxon>
        <taxon>Dikarya</taxon>
        <taxon>Basidiomycota</taxon>
        <taxon>Agaricomycotina</taxon>
        <taxon>Agaricomycetes</taxon>
        <taxon>Agaricomycetidae</taxon>
        <taxon>Agaricales</taxon>
        <taxon>Agaricineae</taxon>
        <taxon>Psathyrellaceae</taxon>
        <taxon>Coprinopsis</taxon>
    </lineage>
</organism>
<name>A0A5C3KKV8_COPMA</name>
<dbReference type="OrthoDB" id="1452at2759"/>
<comment type="function">
    <text evidence="2">Component of the 19S cap proteasome complex which acts as a regulatory subunit of the 26S proteasome, involved in the ATP-dependent degradation of ubiquitinated proteins.</text>
</comment>
<dbReference type="Pfam" id="PF10602">
    <property type="entry name" value="RPN7"/>
    <property type="match status" value="1"/>
</dbReference>
<dbReference type="Proteomes" id="UP000307440">
    <property type="component" value="Unassembled WGS sequence"/>
</dbReference>
<gene>
    <name evidence="5" type="ORF">FA15DRAFT_707706</name>
</gene>
<evidence type="ECO:0000256" key="1">
    <source>
        <dbReference type="ARBA" id="ARBA00022942"/>
    </source>
</evidence>
<dbReference type="FunFam" id="1.25.40.570:FF:000005">
    <property type="entry name" value="26S proteasome regulatory subunit N7"/>
    <property type="match status" value="1"/>
</dbReference>
<protein>
    <recommendedName>
        <fullName evidence="4">PCI domain-containing protein</fullName>
    </recommendedName>
</protein>
<reference evidence="5 6" key="1">
    <citation type="journal article" date="2019" name="Nat. Ecol. Evol.">
        <title>Megaphylogeny resolves global patterns of mushroom evolution.</title>
        <authorList>
            <person name="Varga T."/>
            <person name="Krizsan K."/>
            <person name="Foldi C."/>
            <person name="Dima B."/>
            <person name="Sanchez-Garcia M."/>
            <person name="Sanchez-Ramirez S."/>
            <person name="Szollosi G.J."/>
            <person name="Szarkandi J.G."/>
            <person name="Papp V."/>
            <person name="Albert L."/>
            <person name="Andreopoulos W."/>
            <person name="Angelini C."/>
            <person name="Antonin V."/>
            <person name="Barry K.W."/>
            <person name="Bougher N.L."/>
            <person name="Buchanan P."/>
            <person name="Buyck B."/>
            <person name="Bense V."/>
            <person name="Catcheside P."/>
            <person name="Chovatia M."/>
            <person name="Cooper J."/>
            <person name="Damon W."/>
            <person name="Desjardin D."/>
            <person name="Finy P."/>
            <person name="Geml J."/>
            <person name="Haridas S."/>
            <person name="Hughes K."/>
            <person name="Justo A."/>
            <person name="Karasinski D."/>
            <person name="Kautmanova I."/>
            <person name="Kiss B."/>
            <person name="Kocsube S."/>
            <person name="Kotiranta H."/>
            <person name="LaButti K.M."/>
            <person name="Lechner B.E."/>
            <person name="Liimatainen K."/>
            <person name="Lipzen A."/>
            <person name="Lukacs Z."/>
            <person name="Mihaltcheva S."/>
            <person name="Morgado L.N."/>
            <person name="Niskanen T."/>
            <person name="Noordeloos M.E."/>
            <person name="Ohm R.A."/>
            <person name="Ortiz-Santana B."/>
            <person name="Ovrebo C."/>
            <person name="Racz N."/>
            <person name="Riley R."/>
            <person name="Savchenko A."/>
            <person name="Shiryaev A."/>
            <person name="Soop K."/>
            <person name="Spirin V."/>
            <person name="Szebenyi C."/>
            <person name="Tomsovsky M."/>
            <person name="Tulloss R.E."/>
            <person name="Uehling J."/>
            <person name="Grigoriev I.V."/>
            <person name="Vagvolgyi C."/>
            <person name="Papp T."/>
            <person name="Martin F.M."/>
            <person name="Miettinen O."/>
            <person name="Hibbett D.S."/>
            <person name="Nagy L.G."/>
        </authorList>
    </citation>
    <scope>NUCLEOTIDE SEQUENCE [LARGE SCALE GENOMIC DNA]</scope>
    <source>
        <strain evidence="5 6">CBS 121175</strain>
    </source>
</reference>
<dbReference type="InterPro" id="IPR011990">
    <property type="entry name" value="TPR-like_helical_dom_sf"/>
</dbReference>
<proteinExistence type="predicted"/>
<dbReference type="AlphaFoldDB" id="A0A5C3KKV8"/>
<dbReference type="InterPro" id="IPR019585">
    <property type="entry name" value="Rpn7/CSN1"/>
</dbReference>
<dbReference type="InterPro" id="IPR000717">
    <property type="entry name" value="PCI_dom"/>
</dbReference>
<dbReference type="GO" id="GO:0043161">
    <property type="term" value="P:proteasome-mediated ubiquitin-dependent protein catabolic process"/>
    <property type="evidence" value="ECO:0007669"/>
    <property type="project" value="TreeGrafter"/>
</dbReference>
<accession>A0A5C3KKV8</accession>
<keyword evidence="1" id="KW-0647">Proteasome</keyword>
<keyword evidence="6" id="KW-1185">Reference proteome</keyword>
<feature type="domain" description="PCI" evidence="4">
    <location>
        <begin position="192"/>
        <end position="332"/>
    </location>
</feature>
<dbReference type="STRING" id="230819.A0A5C3KKV8"/>
<comment type="subunit">
    <text evidence="3">The 26S proteasome is composed of a core protease, known as the 20S proteasome, capped at one or both ends by the 19S regulatory complex (RC). The RC is composed of at least 18 different subunits in two subcomplexes, the base and the lid, which form the portions proximal and distal to the 20S proteolytic core, respectively. Component of the lid subcomplex of the 19S RC.</text>
</comment>
<dbReference type="PANTHER" id="PTHR14145:SF1">
    <property type="entry name" value="26S PROTEASOME NON-ATPASE REGULATORY SUBUNIT 6"/>
    <property type="match status" value="1"/>
</dbReference>
<dbReference type="EMBL" id="ML210285">
    <property type="protein sequence ID" value="TFK20856.1"/>
    <property type="molecule type" value="Genomic_DNA"/>
</dbReference>
<evidence type="ECO:0000256" key="3">
    <source>
        <dbReference type="ARBA" id="ARBA00093502"/>
    </source>
</evidence>
<evidence type="ECO:0000256" key="2">
    <source>
        <dbReference type="ARBA" id="ARBA00093435"/>
    </source>
</evidence>
<evidence type="ECO:0000313" key="6">
    <source>
        <dbReference type="Proteomes" id="UP000307440"/>
    </source>
</evidence>
<evidence type="ECO:0000259" key="4">
    <source>
        <dbReference type="PROSITE" id="PS50250"/>
    </source>
</evidence>
<dbReference type="SUPFAM" id="SSF48452">
    <property type="entry name" value="TPR-like"/>
    <property type="match status" value="1"/>
</dbReference>
<dbReference type="Gene3D" id="1.25.40.570">
    <property type="match status" value="1"/>
</dbReference>
<evidence type="ECO:0000313" key="5">
    <source>
        <dbReference type="EMBL" id="TFK20856.1"/>
    </source>
</evidence>
<dbReference type="PROSITE" id="PS50250">
    <property type="entry name" value="PCI"/>
    <property type="match status" value="1"/>
</dbReference>